<dbReference type="GO" id="GO:0016887">
    <property type="term" value="F:ATP hydrolysis activity"/>
    <property type="evidence" value="ECO:0007669"/>
    <property type="project" value="InterPro"/>
</dbReference>
<proteinExistence type="inferred from homology"/>
<evidence type="ECO:0000256" key="2">
    <source>
        <dbReference type="ARBA" id="ARBA00022741"/>
    </source>
</evidence>
<dbReference type="EMBL" id="SAYJ01000019">
    <property type="protein sequence ID" value="TXJ54701.1"/>
    <property type="molecule type" value="Genomic_DNA"/>
</dbReference>
<comment type="similarity">
    <text evidence="1">Belongs to the AAA ATPase family.</text>
</comment>
<dbReference type="SMART" id="SM00382">
    <property type="entry name" value="AAA"/>
    <property type="match status" value="1"/>
</dbReference>
<name>A0A5C8FYK4_9SPIR</name>
<dbReference type="InterPro" id="IPR003959">
    <property type="entry name" value="ATPase_AAA_core"/>
</dbReference>
<evidence type="ECO:0000259" key="5">
    <source>
        <dbReference type="SMART" id="SM00382"/>
    </source>
</evidence>
<evidence type="ECO:0000256" key="3">
    <source>
        <dbReference type="ARBA" id="ARBA00022840"/>
    </source>
</evidence>
<evidence type="ECO:0000256" key="4">
    <source>
        <dbReference type="SAM" id="MobiDB-lite"/>
    </source>
</evidence>
<comment type="caution">
    <text evidence="6">The sequence shown here is derived from an EMBL/GenBank/DDBJ whole genome shotgun (WGS) entry which is preliminary data.</text>
</comment>
<gene>
    <name evidence="6" type="ORF">EPJ67_10555</name>
</gene>
<dbReference type="Proteomes" id="UP000325013">
    <property type="component" value="Unassembled WGS sequence"/>
</dbReference>
<reference evidence="6 7" key="1">
    <citation type="journal article" date="1992" name="Lakartidningen">
        <title>[Penicillin V and not amoxicillin is the first choice preparation in acute otitis].</title>
        <authorList>
            <person name="Kamme C."/>
            <person name="Lundgren K."/>
            <person name="Prellner K."/>
        </authorList>
    </citation>
    <scope>NUCLEOTIDE SEQUENCE [LARGE SCALE GENOMIC DNA]</scope>
    <source>
        <strain evidence="6 7">PC2777IV</strain>
    </source>
</reference>
<feature type="domain" description="AAA+ ATPase" evidence="5">
    <location>
        <begin position="181"/>
        <end position="314"/>
    </location>
</feature>
<feature type="region of interest" description="Disordered" evidence="4">
    <location>
        <begin position="417"/>
        <end position="443"/>
    </location>
</feature>
<evidence type="ECO:0000313" key="7">
    <source>
        <dbReference type="Proteomes" id="UP000325013"/>
    </source>
</evidence>
<dbReference type="PANTHER" id="PTHR23073">
    <property type="entry name" value="26S PROTEASOME REGULATORY SUBUNIT"/>
    <property type="match status" value="1"/>
</dbReference>
<evidence type="ECO:0000256" key="1">
    <source>
        <dbReference type="ARBA" id="ARBA00006914"/>
    </source>
</evidence>
<keyword evidence="3" id="KW-0067">ATP-binding</keyword>
<protein>
    <submittedName>
        <fullName evidence="6">AAA family ATPase</fullName>
    </submittedName>
</protein>
<dbReference type="Gene3D" id="3.40.50.300">
    <property type="entry name" value="P-loop containing nucleotide triphosphate hydrolases"/>
    <property type="match status" value="1"/>
</dbReference>
<feature type="compositionally biased region" description="Basic and acidic residues" evidence="4">
    <location>
        <begin position="428"/>
        <end position="443"/>
    </location>
</feature>
<dbReference type="AlphaFoldDB" id="A0A5C8FYK4"/>
<keyword evidence="2" id="KW-0547">Nucleotide-binding</keyword>
<dbReference type="Pfam" id="PF00004">
    <property type="entry name" value="AAA"/>
    <property type="match status" value="1"/>
</dbReference>
<dbReference type="InterPro" id="IPR050221">
    <property type="entry name" value="26S_Proteasome_ATPase"/>
</dbReference>
<sequence length="443" mass="51590">MNNENIKEIYEINSKDNSNKELYEEALEKLNAFEFKDKRLNSLIIFIVYNYNDFNIENKNNIIYLQKENIKYNEEQDIKITLLKAQFNHIENKYIIDGKLNIKIIIAFNCSKEEVENKYLSKKENENAIKLNVFPTEPKHNINQIILNDSTFEEIQKSTVMIKNIQKIYYDWGFAEVDPVPRCIINFYGPPGTGKTMSAHIVASELGIKILPLNYSDIESKFVGDAPKNLVQAFEIAKKENCLLFFDEADSFLGKRITNVSSSSDQAVNSLRSQMLILLESFNGVVIFATNLHENYDSAFESRILRHIKFELPDKYIRLKIIKKMLPDKTPIDKEVLEDDFLLSLSEIIEGFSPREIKNTILEVFISSIQKNANINKELFEEVFNKSKEKFEQLKAKSNIRKENLKLKIKENLETNNYKIQSNDAENETDKLENKNQGEKNEE</sequence>
<organism evidence="6 7">
    <name type="scientific">Brachyspira aalborgi</name>
    <dbReference type="NCBI Taxonomy" id="29522"/>
    <lineage>
        <taxon>Bacteria</taxon>
        <taxon>Pseudomonadati</taxon>
        <taxon>Spirochaetota</taxon>
        <taxon>Spirochaetia</taxon>
        <taxon>Brachyspirales</taxon>
        <taxon>Brachyspiraceae</taxon>
        <taxon>Brachyspira</taxon>
    </lineage>
</organism>
<dbReference type="InterPro" id="IPR027417">
    <property type="entry name" value="P-loop_NTPase"/>
</dbReference>
<evidence type="ECO:0000313" key="6">
    <source>
        <dbReference type="EMBL" id="TXJ54701.1"/>
    </source>
</evidence>
<dbReference type="InterPro" id="IPR003593">
    <property type="entry name" value="AAA+_ATPase"/>
</dbReference>
<dbReference type="SUPFAM" id="SSF52540">
    <property type="entry name" value="P-loop containing nucleoside triphosphate hydrolases"/>
    <property type="match status" value="1"/>
</dbReference>
<dbReference type="RefSeq" id="WP_147529542.1">
    <property type="nucleotide sequence ID" value="NZ_SAYJ01000019.1"/>
</dbReference>
<dbReference type="CDD" id="cd19481">
    <property type="entry name" value="RecA-like_protease"/>
    <property type="match status" value="1"/>
</dbReference>
<dbReference type="OrthoDB" id="9806903at2"/>
<accession>A0A5C8FYK4</accession>
<dbReference type="GO" id="GO:0005524">
    <property type="term" value="F:ATP binding"/>
    <property type="evidence" value="ECO:0007669"/>
    <property type="project" value="UniProtKB-KW"/>
</dbReference>